<dbReference type="InterPro" id="IPR004358">
    <property type="entry name" value="Sig_transdc_His_kin-like_C"/>
</dbReference>
<feature type="domain" description="PAC" evidence="9">
    <location>
        <begin position="383"/>
        <end position="435"/>
    </location>
</feature>
<dbReference type="NCBIfam" id="TIGR00229">
    <property type="entry name" value="sensory_box"/>
    <property type="match status" value="2"/>
</dbReference>
<evidence type="ECO:0000256" key="4">
    <source>
        <dbReference type="ARBA" id="ARBA00022679"/>
    </source>
</evidence>
<dbReference type="Pfam" id="PF00512">
    <property type="entry name" value="HisKA"/>
    <property type="match status" value="1"/>
</dbReference>
<name>A0ABZ2TSP4_9FLAO</name>
<sequence length="661" mass="75983">MSQEKIDILERALKREKSARKAAEKILEDKSRDLYFVSEKLKDTNTKLETLLDEKSIQLEGVFENIVDAFVVMDLSGKVVKFNEPAIHLFGYDINNETLNVKDLVYKEDMEYAISSFFDLLTKGFFKNYQSRIYTKSKQIKWVQINASIIYNKEKQPIGAQGIVRDITEKRAADEKLLESKNRLSALVLNLNSGIILEDENRKISLTNNKFCQLFKIDESPEDLYGKNSDWALDEIKTLFKKPDEFENRIIEIVSNKTAVFGDHLELKDGTVLERNYMPIIVSGNLNGFLWTFRDITLEKNYSLSLEAQKAKYSNIIANMNLGLIEINTDNEILMVNQSFVDMSGYSKEELIGQKGNIYFPLTDVDTEKLKEKRKKRLKGESDSYELKVKTKSGETRHWLVSGAPNYNLSGEIVGSIGINLDITEFKKLELQKEKILKELEKRNEELHEYAHIVSHDLKSPLRSIDALVSWIKTDNEGKFDEMTLENFNLINTTLETMEKLFSNVLEYSSAGSNTSSLDDVDLNVTLSDLKSFLYVPENISINVVNTLPVIKGDKTKFQQLFQNFISNAIKFCDKEVGLVEVGYEDKNTFHQFFIRDNGIGIEKKYHEKIFQVFHSLNKRKDSTGIGLSIVKKIIDLHEGDIWLESEPNVGTTFFFTLKKN</sequence>
<feature type="domain" description="Histidine kinase" evidence="7">
    <location>
        <begin position="453"/>
        <end position="661"/>
    </location>
</feature>
<comment type="catalytic activity">
    <reaction evidence="1">
        <text>ATP + protein L-histidine = ADP + protein N-phospho-L-histidine.</text>
        <dbReference type="EC" id="2.7.13.3"/>
    </reaction>
</comment>
<dbReference type="InterPro" id="IPR036097">
    <property type="entry name" value="HisK_dim/P_sf"/>
</dbReference>
<dbReference type="SMART" id="SM00091">
    <property type="entry name" value="PAS"/>
    <property type="match status" value="3"/>
</dbReference>
<dbReference type="SUPFAM" id="SSF55874">
    <property type="entry name" value="ATPase domain of HSP90 chaperone/DNA topoisomerase II/histidine kinase"/>
    <property type="match status" value="1"/>
</dbReference>
<dbReference type="InterPro" id="IPR000700">
    <property type="entry name" value="PAS-assoc_C"/>
</dbReference>
<dbReference type="InterPro" id="IPR035965">
    <property type="entry name" value="PAS-like_dom_sf"/>
</dbReference>
<feature type="domain" description="PAS" evidence="8">
    <location>
        <begin position="55"/>
        <end position="124"/>
    </location>
</feature>
<proteinExistence type="predicted"/>
<evidence type="ECO:0000256" key="2">
    <source>
        <dbReference type="ARBA" id="ARBA00012438"/>
    </source>
</evidence>
<dbReference type="RefSeq" id="WP_340933835.1">
    <property type="nucleotide sequence ID" value="NZ_CP150496.1"/>
</dbReference>
<dbReference type="PANTHER" id="PTHR43304:SF1">
    <property type="entry name" value="PAC DOMAIN-CONTAINING PROTEIN"/>
    <property type="match status" value="1"/>
</dbReference>
<feature type="coiled-coil region" evidence="6">
    <location>
        <begin position="6"/>
        <end position="33"/>
    </location>
</feature>
<evidence type="ECO:0000256" key="1">
    <source>
        <dbReference type="ARBA" id="ARBA00000085"/>
    </source>
</evidence>
<dbReference type="Pfam" id="PF13426">
    <property type="entry name" value="PAS_9"/>
    <property type="match status" value="2"/>
</dbReference>
<dbReference type="PROSITE" id="PS50112">
    <property type="entry name" value="PAS"/>
    <property type="match status" value="2"/>
</dbReference>
<dbReference type="InterPro" id="IPR013656">
    <property type="entry name" value="PAS_4"/>
</dbReference>
<dbReference type="PROSITE" id="PS50109">
    <property type="entry name" value="HIS_KIN"/>
    <property type="match status" value="1"/>
</dbReference>
<dbReference type="PANTHER" id="PTHR43304">
    <property type="entry name" value="PHYTOCHROME-LIKE PROTEIN CPH1"/>
    <property type="match status" value="1"/>
</dbReference>
<keyword evidence="11" id="KW-1185">Reference proteome</keyword>
<dbReference type="InterPro" id="IPR000014">
    <property type="entry name" value="PAS"/>
</dbReference>
<dbReference type="CDD" id="cd00130">
    <property type="entry name" value="PAS"/>
    <property type="match status" value="2"/>
</dbReference>
<keyword evidence="4" id="KW-0808">Transferase</keyword>
<dbReference type="SUPFAM" id="SSF55785">
    <property type="entry name" value="PYP-like sensor domain (PAS domain)"/>
    <property type="match status" value="3"/>
</dbReference>
<gene>
    <name evidence="10" type="ORF">WG950_01945</name>
</gene>
<feature type="domain" description="PAS" evidence="8">
    <location>
        <begin position="309"/>
        <end position="381"/>
    </location>
</feature>
<dbReference type="Pfam" id="PF08448">
    <property type="entry name" value="PAS_4"/>
    <property type="match status" value="1"/>
</dbReference>
<dbReference type="InterPro" id="IPR005467">
    <property type="entry name" value="His_kinase_dom"/>
</dbReference>
<dbReference type="EMBL" id="CP150496">
    <property type="protein sequence ID" value="WYW56026.1"/>
    <property type="molecule type" value="Genomic_DNA"/>
</dbReference>
<dbReference type="SUPFAM" id="SSF47384">
    <property type="entry name" value="Homodimeric domain of signal transducing histidine kinase"/>
    <property type="match status" value="1"/>
</dbReference>
<evidence type="ECO:0000259" key="8">
    <source>
        <dbReference type="PROSITE" id="PS50112"/>
    </source>
</evidence>
<dbReference type="CDD" id="cd00082">
    <property type="entry name" value="HisKA"/>
    <property type="match status" value="1"/>
</dbReference>
<dbReference type="PROSITE" id="PS50113">
    <property type="entry name" value="PAC"/>
    <property type="match status" value="2"/>
</dbReference>
<keyword evidence="5" id="KW-0418">Kinase</keyword>
<dbReference type="SMART" id="SM00086">
    <property type="entry name" value="PAC"/>
    <property type="match status" value="2"/>
</dbReference>
<feature type="domain" description="PAC" evidence="9">
    <location>
        <begin position="127"/>
        <end position="179"/>
    </location>
</feature>
<dbReference type="Proteomes" id="UP001491088">
    <property type="component" value="Chromosome"/>
</dbReference>
<evidence type="ECO:0000259" key="9">
    <source>
        <dbReference type="PROSITE" id="PS50113"/>
    </source>
</evidence>
<dbReference type="SMART" id="SM00388">
    <property type="entry name" value="HisKA"/>
    <property type="match status" value="1"/>
</dbReference>
<dbReference type="SMART" id="SM00387">
    <property type="entry name" value="HATPase_c"/>
    <property type="match status" value="1"/>
</dbReference>
<dbReference type="InterPro" id="IPR052162">
    <property type="entry name" value="Sensor_kinase/Photoreceptor"/>
</dbReference>
<evidence type="ECO:0000256" key="3">
    <source>
        <dbReference type="ARBA" id="ARBA00022553"/>
    </source>
</evidence>
<dbReference type="Gene3D" id="3.30.450.20">
    <property type="entry name" value="PAS domain"/>
    <property type="match status" value="3"/>
</dbReference>
<reference evidence="10 11" key="1">
    <citation type="submission" date="2024-03" db="EMBL/GenBank/DDBJ databases">
        <authorList>
            <person name="Cao K."/>
        </authorList>
    </citation>
    <scope>NUCLEOTIDE SEQUENCE [LARGE SCALE GENOMIC DNA]</scope>
    <source>
        <strain evidence="10 11">MCCC 1K00696</strain>
    </source>
</reference>
<dbReference type="Pfam" id="PF02518">
    <property type="entry name" value="HATPase_c"/>
    <property type="match status" value="1"/>
</dbReference>
<accession>A0ABZ2TSP4</accession>
<keyword evidence="6" id="KW-0175">Coiled coil</keyword>
<dbReference type="InterPro" id="IPR003594">
    <property type="entry name" value="HATPase_dom"/>
</dbReference>
<dbReference type="Gene3D" id="1.10.287.130">
    <property type="match status" value="1"/>
</dbReference>
<dbReference type="InterPro" id="IPR003661">
    <property type="entry name" value="HisK_dim/P_dom"/>
</dbReference>
<evidence type="ECO:0000313" key="11">
    <source>
        <dbReference type="Proteomes" id="UP001491088"/>
    </source>
</evidence>
<keyword evidence="3" id="KW-0597">Phosphoprotein</keyword>
<dbReference type="EC" id="2.7.13.3" evidence="2"/>
<evidence type="ECO:0000256" key="5">
    <source>
        <dbReference type="ARBA" id="ARBA00022777"/>
    </source>
</evidence>
<protein>
    <recommendedName>
        <fullName evidence="2">histidine kinase</fullName>
        <ecNumber evidence="2">2.7.13.3</ecNumber>
    </recommendedName>
</protein>
<dbReference type="Gene3D" id="3.30.565.10">
    <property type="entry name" value="Histidine kinase-like ATPase, C-terminal domain"/>
    <property type="match status" value="1"/>
</dbReference>
<dbReference type="InterPro" id="IPR036890">
    <property type="entry name" value="HATPase_C_sf"/>
</dbReference>
<organism evidence="10 11">
    <name type="scientific">Polaribacter marinaquae</name>
    <dbReference type="NCBI Taxonomy" id="1642819"/>
    <lineage>
        <taxon>Bacteria</taxon>
        <taxon>Pseudomonadati</taxon>
        <taxon>Bacteroidota</taxon>
        <taxon>Flavobacteriia</taxon>
        <taxon>Flavobacteriales</taxon>
        <taxon>Flavobacteriaceae</taxon>
    </lineage>
</organism>
<dbReference type="InterPro" id="IPR001610">
    <property type="entry name" value="PAC"/>
</dbReference>
<evidence type="ECO:0000256" key="6">
    <source>
        <dbReference type="SAM" id="Coils"/>
    </source>
</evidence>
<evidence type="ECO:0000313" key="10">
    <source>
        <dbReference type="EMBL" id="WYW56026.1"/>
    </source>
</evidence>
<evidence type="ECO:0000259" key="7">
    <source>
        <dbReference type="PROSITE" id="PS50109"/>
    </source>
</evidence>
<dbReference type="PRINTS" id="PR00344">
    <property type="entry name" value="BCTRLSENSOR"/>
</dbReference>